<organism evidence="3 4">
    <name type="scientific">Arthrobacter mangrovi</name>
    <dbReference type="NCBI Taxonomy" id="2966350"/>
    <lineage>
        <taxon>Bacteria</taxon>
        <taxon>Bacillati</taxon>
        <taxon>Actinomycetota</taxon>
        <taxon>Actinomycetes</taxon>
        <taxon>Micrococcales</taxon>
        <taxon>Micrococcaceae</taxon>
        <taxon>Arthrobacter</taxon>
    </lineage>
</organism>
<comment type="caution">
    <text evidence="3">The sequence shown here is derived from an EMBL/GenBank/DDBJ whole genome shotgun (WGS) entry which is preliminary data.</text>
</comment>
<feature type="chain" id="PRO_5046732774" description="Secreted protein" evidence="2">
    <location>
        <begin position="45"/>
        <end position="429"/>
    </location>
</feature>
<accession>A0ABQ5MW83</accession>
<dbReference type="InterPro" id="IPR047697">
    <property type="entry name" value="AztD-like"/>
</dbReference>
<protein>
    <recommendedName>
        <fullName evidence="5">Secreted protein</fullName>
    </recommendedName>
</protein>
<evidence type="ECO:0000313" key="4">
    <source>
        <dbReference type="Proteomes" id="UP001209654"/>
    </source>
</evidence>
<keyword evidence="2" id="KW-0732">Signal</keyword>
<keyword evidence="4" id="KW-1185">Reference proteome</keyword>
<evidence type="ECO:0000256" key="1">
    <source>
        <dbReference type="SAM" id="MobiDB-lite"/>
    </source>
</evidence>
<feature type="region of interest" description="Disordered" evidence="1">
    <location>
        <begin position="47"/>
        <end position="67"/>
    </location>
</feature>
<dbReference type="SUPFAM" id="SSF50969">
    <property type="entry name" value="YVTN repeat-like/Quinoprotein amine dehydrogenase"/>
    <property type="match status" value="1"/>
</dbReference>
<feature type="signal peptide" evidence="2">
    <location>
        <begin position="1"/>
        <end position="44"/>
    </location>
</feature>
<dbReference type="Proteomes" id="UP001209654">
    <property type="component" value="Unassembled WGS sequence"/>
</dbReference>
<proteinExistence type="predicted"/>
<dbReference type="InterPro" id="IPR011044">
    <property type="entry name" value="Quino_amine_DH_bsu"/>
</dbReference>
<dbReference type="RefSeq" id="WP_264796036.1">
    <property type="nucleotide sequence ID" value="NZ_BRVS01000010.1"/>
</dbReference>
<feature type="compositionally biased region" description="Low complexity" evidence="1">
    <location>
        <begin position="1"/>
        <end position="10"/>
    </location>
</feature>
<sequence>MRANNPGIRRPSGRPRPQTGRRARPLALVSAAAAALLLTACGQAAPAGSSSTAGSATSDSGKQEAASATPRLVMTYDGGIMTMDAASLEVIAEEPLAGFNRLSPAGDGRHVLVSTGDAFKVYDAGAWSSKHGDHAHHYTVRPGLTSTEFAASEPGHAVRHAGATALFSDGTGRVEIFDPSGLADGKPEGRVHALEHAHHGVAVPLDDGGLLVTLGTEESRSGVAVLDADGKELARNEHCPGAHGEAVAEGAIVVGCEDGLMIYRDGKTTKVDSPDGYGRIGNQAGTEESTVVLGDYKVDPEAELERPERISLIDTATGKLRLVDLGTSYSFRSLGRGPEGEALVLGTDGFLHVIDPDSGALMNRIPVVDDWSEPLEWQEPRPALFVQGGAAYVTDPAEQKLHAVDLDTGKVASTAELPHVPNEITGISG</sequence>
<feature type="region of interest" description="Disordered" evidence="1">
    <location>
        <begin position="1"/>
        <end position="23"/>
    </location>
</feature>
<dbReference type="Gene3D" id="2.130.10.10">
    <property type="entry name" value="YVTN repeat-like/Quinoprotein amine dehydrogenase"/>
    <property type="match status" value="2"/>
</dbReference>
<evidence type="ECO:0000256" key="2">
    <source>
        <dbReference type="SAM" id="SignalP"/>
    </source>
</evidence>
<name>A0ABQ5MW83_9MICC</name>
<reference evidence="3 4" key="1">
    <citation type="journal article" date="2023" name="Int. J. Syst. Evol. Microbiol.">
        <title>Arthrobacter mangrovi sp. nov., an actinobacterium isolated from the rhizosphere of a mangrove.</title>
        <authorList>
            <person name="Hamada M."/>
            <person name="Saitou S."/>
            <person name="Enomoto N."/>
            <person name="Nanri K."/>
            <person name="Hidaka K."/>
            <person name="Miura T."/>
            <person name="Tamura T."/>
        </authorList>
    </citation>
    <scope>NUCLEOTIDE SEQUENCE [LARGE SCALE GENOMIC DNA]</scope>
    <source>
        <strain evidence="3 4">NBRC 112813</strain>
    </source>
</reference>
<feature type="compositionally biased region" description="Low complexity" evidence="1">
    <location>
        <begin position="47"/>
        <end position="58"/>
    </location>
</feature>
<evidence type="ECO:0008006" key="5">
    <source>
        <dbReference type="Google" id="ProtNLM"/>
    </source>
</evidence>
<evidence type="ECO:0000313" key="3">
    <source>
        <dbReference type="EMBL" id="GLB67922.1"/>
    </source>
</evidence>
<dbReference type="NCBIfam" id="NF038015">
    <property type="entry name" value="AztD"/>
    <property type="match status" value="1"/>
</dbReference>
<dbReference type="InterPro" id="IPR015943">
    <property type="entry name" value="WD40/YVTN_repeat-like_dom_sf"/>
</dbReference>
<dbReference type="EMBL" id="BRVS01000010">
    <property type="protein sequence ID" value="GLB67922.1"/>
    <property type="molecule type" value="Genomic_DNA"/>
</dbReference>
<gene>
    <name evidence="3" type="ORF">AHIS1636_23630</name>
</gene>